<keyword evidence="2" id="KW-1185">Reference proteome</keyword>
<dbReference type="RefSeq" id="WP_231741856.1">
    <property type="nucleotide sequence ID" value="NZ_CP151726.1"/>
</dbReference>
<sequence>MATTYQEISKHLDTLGLKYDVKEDKWIRVGFQTKSYRDTDGDEGIGIVIVLEENGEFIKFFTPMAFKYKDGPHREAIFQTCLVISLRTKGAQFEYDPNDGEIRMILEFPLEDNDLTANQLQRCIHLLVGIAENYYEVMMKAINDGEAATLETDTQSRAAAIAQLEALLARMKADAGVEGDGETSGGTDLGIDL</sequence>
<comment type="caution">
    <text evidence="1">The sequence shown here is derived from an EMBL/GenBank/DDBJ whole genome shotgun (WGS) entry which is preliminary data.</text>
</comment>
<proteinExistence type="predicted"/>
<evidence type="ECO:0000313" key="1">
    <source>
        <dbReference type="EMBL" id="TWU06150.1"/>
    </source>
</evidence>
<organism evidence="1 2">
    <name type="scientific">Stieleria varia</name>
    <dbReference type="NCBI Taxonomy" id="2528005"/>
    <lineage>
        <taxon>Bacteria</taxon>
        <taxon>Pseudomonadati</taxon>
        <taxon>Planctomycetota</taxon>
        <taxon>Planctomycetia</taxon>
        <taxon>Pirellulales</taxon>
        <taxon>Pirellulaceae</taxon>
        <taxon>Stieleria</taxon>
    </lineage>
</organism>
<evidence type="ECO:0000313" key="2">
    <source>
        <dbReference type="Proteomes" id="UP000320176"/>
    </source>
</evidence>
<name>A0A5C6B2M4_9BACT</name>
<evidence type="ECO:0008006" key="3">
    <source>
        <dbReference type="Google" id="ProtNLM"/>
    </source>
</evidence>
<protein>
    <recommendedName>
        <fullName evidence="3">YbjN domain-containing protein</fullName>
    </recommendedName>
</protein>
<accession>A0A5C6B2M4</accession>
<reference evidence="1 2" key="1">
    <citation type="submission" date="2019-02" db="EMBL/GenBank/DDBJ databases">
        <title>Deep-cultivation of Planctomycetes and their phenomic and genomic characterization uncovers novel biology.</title>
        <authorList>
            <person name="Wiegand S."/>
            <person name="Jogler M."/>
            <person name="Boedeker C."/>
            <person name="Pinto D."/>
            <person name="Vollmers J."/>
            <person name="Rivas-Marin E."/>
            <person name="Kohn T."/>
            <person name="Peeters S.H."/>
            <person name="Heuer A."/>
            <person name="Rast P."/>
            <person name="Oberbeckmann S."/>
            <person name="Bunk B."/>
            <person name="Jeske O."/>
            <person name="Meyerdierks A."/>
            <person name="Storesund J.E."/>
            <person name="Kallscheuer N."/>
            <person name="Luecker S."/>
            <person name="Lage O.M."/>
            <person name="Pohl T."/>
            <person name="Merkel B.J."/>
            <person name="Hornburger P."/>
            <person name="Mueller R.-W."/>
            <person name="Bruemmer F."/>
            <person name="Labrenz M."/>
            <person name="Spormann A.M."/>
            <person name="Op Den Camp H."/>
            <person name="Overmann J."/>
            <person name="Amann R."/>
            <person name="Jetten M.S.M."/>
            <person name="Mascher T."/>
            <person name="Medema M.H."/>
            <person name="Devos D.P."/>
            <person name="Kaster A.-K."/>
            <person name="Ovreas L."/>
            <person name="Rohde M."/>
            <person name="Galperin M.Y."/>
            <person name="Jogler C."/>
        </authorList>
    </citation>
    <scope>NUCLEOTIDE SEQUENCE [LARGE SCALE GENOMIC DNA]</scope>
    <source>
        <strain evidence="1 2">Pla52n</strain>
    </source>
</reference>
<dbReference type="Proteomes" id="UP000320176">
    <property type="component" value="Unassembled WGS sequence"/>
</dbReference>
<dbReference type="EMBL" id="SJPN01000002">
    <property type="protein sequence ID" value="TWU06150.1"/>
    <property type="molecule type" value="Genomic_DNA"/>
</dbReference>
<dbReference type="AlphaFoldDB" id="A0A5C6B2M4"/>
<gene>
    <name evidence="1" type="ORF">Pla52n_18700</name>
</gene>